<evidence type="ECO:0000256" key="1">
    <source>
        <dbReference type="SAM" id="MobiDB-lite"/>
    </source>
</evidence>
<feature type="compositionally biased region" description="Basic and acidic residues" evidence="1">
    <location>
        <begin position="31"/>
        <end position="47"/>
    </location>
</feature>
<dbReference type="GeneID" id="93528533"/>
<proteinExistence type="predicted"/>
<reference evidence="2 3" key="1">
    <citation type="submission" date="2021-01" db="EMBL/GenBank/DDBJ databases">
        <title>FDA dAtabase for Regulatory Grade micrObial Sequences (FDA-ARGOS): Supporting development and validation of Infectious Disease Dx tests.</title>
        <authorList>
            <person name="Sproer C."/>
            <person name="Gronow S."/>
            <person name="Severitt S."/>
            <person name="Schroder I."/>
            <person name="Tallon L."/>
            <person name="Sadzewicz L."/>
            <person name="Zhao X."/>
            <person name="Boylan J."/>
            <person name="Ott S."/>
            <person name="Bowen H."/>
            <person name="Vavikolanu K."/>
            <person name="Mehta A."/>
            <person name="Aluvathingal J."/>
            <person name="Nadendla S."/>
            <person name="Lowell S."/>
            <person name="Myers T."/>
            <person name="Yan Y."/>
            <person name="Sichtig H."/>
        </authorList>
    </citation>
    <scope>NUCLEOTIDE SEQUENCE [LARGE SCALE GENOMIC DNA]</scope>
    <source>
        <strain evidence="2 3">FDAARGOS_1131</strain>
    </source>
</reference>
<evidence type="ECO:0000313" key="2">
    <source>
        <dbReference type="EMBL" id="QQT99074.1"/>
    </source>
</evidence>
<dbReference type="AlphaFoldDB" id="A0A9Q7EAD5"/>
<name>A0A9Q7EAD5_MYROD</name>
<feature type="region of interest" description="Disordered" evidence="1">
    <location>
        <begin position="23"/>
        <end position="47"/>
    </location>
</feature>
<sequence>MQNFKPENFLEIEELSALENETLRGGASESVEIKKEKKKEKKIESNK</sequence>
<dbReference type="EMBL" id="CP068108">
    <property type="protein sequence ID" value="QQT99074.1"/>
    <property type="molecule type" value="Genomic_DNA"/>
</dbReference>
<accession>A0A9Q7EAD5</accession>
<gene>
    <name evidence="2" type="ORF">I6I88_12735</name>
</gene>
<protein>
    <submittedName>
        <fullName evidence="2">Uncharacterized protein</fullName>
    </submittedName>
</protein>
<evidence type="ECO:0000313" key="3">
    <source>
        <dbReference type="Proteomes" id="UP000596202"/>
    </source>
</evidence>
<organism evidence="2 3">
    <name type="scientific">Myroides odoratus</name>
    <name type="common">Flavobacterium odoratum</name>
    <dbReference type="NCBI Taxonomy" id="256"/>
    <lineage>
        <taxon>Bacteria</taxon>
        <taxon>Pseudomonadati</taxon>
        <taxon>Bacteroidota</taxon>
        <taxon>Flavobacteriia</taxon>
        <taxon>Flavobacteriales</taxon>
        <taxon>Flavobacteriaceae</taxon>
        <taxon>Myroides</taxon>
    </lineage>
</organism>
<dbReference type="Proteomes" id="UP000596202">
    <property type="component" value="Chromosome"/>
</dbReference>
<dbReference type="RefSeq" id="WP_002986709.1">
    <property type="nucleotide sequence ID" value="NZ_CP068108.1"/>
</dbReference>